<reference evidence="6" key="1">
    <citation type="submission" date="2018-02" db="EMBL/GenBank/DDBJ databases">
        <title>Firefly genomes illuminate parallel origins of bioluminescence in beetles.</title>
        <authorList>
            <person name="Fallon T.R."/>
            <person name="Lower S.E.S."/>
            <person name="Behringer M."/>
            <person name="Weng J.-K."/>
        </authorList>
    </citation>
    <scope>NUCLEOTIDE SEQUENCE [LARGE SCALE GENOMIC DNA]</scope>
</reference>
<dbReference type="Pfam" id="PF00005">
    <property type="entry name" value="ABC_tran"/>
    <property type="match status" value="1"/>
</dbReference>
<dbReference type="PANTHER" id="PTHR42939:SF1">
    <property type="entry name" value="ABC TRANSPORTER ATP-BINDING PROTEIN ALBC-RELATED"/>
    <property type="match status" value="1"/>
</dbReference>
<keyword evidence="3 5" id="KW-0067">ATP-binding</keyword>
<dbReference type="PANTHER" id="PTHR42939">
    <property type="entry name" value="ABC TRANSPORTER ATP-BINDING PROTEIN ALBC-RELATED"/>
    <property type="match status" value="1"/>
</dbReference>
<evidence type="ECO:0000313" key="5">
    <source>
        <dbReference type="EMBL" id="AVP49197.1"/>
    </source>
</evidence>
<dbReference type="RefSeq" id="WP_303662534.1">
    <property type="nucleotide sequence ID" value="NZ_CP027019.1"/>
</dbReference>
<organism evidence="5 6">
    <name type="scientific">Williamsoniiplasma luminosum</name>
    <dbReference type="NCBI Taxonomy" id="214888"/>
    <lineage>
        <taxon>Bacteria</taxon>
        <taxon>Bacillati</taxon>
        <taxon>Mycoplasmatota</taxon>
        <taxon>Mollicutes</taxon>
        <taxon>Entomoplasmatales</taxon>
        <taxon>Williamsoniiplasma</taxon>
    </lineage>
</organism>
<evidence type="ECO:0000256" key="2">
    <source>
        <dbReference type="ARBA" id="ARBA00022741"/>
    </source>
</evidence>
<dbReference type="SUPFAM" id="SSF52540">
    <property type="entry name" value="P-loop containing nucleoside triphosphate hydrolases"/>
    <property type="match status" value="1"/>
</dbReference>
<dbReference type="PROSITE" id="PS50893">
    <property type="entry name" value="ABC_TRANSPORTER_2"/>
    <property type="match status" value="1"/>
</dbReference>
<dbReference type="GO" id="GO:0005524">
    <property type="term" value="F:ATP binding"/>
    <property type="evidence" value="ECO:0007669"/>
    <property type="project" value="UniProtKB-KW"/>
</dbReference>
<dbReference type="AlphaFoldDB" id="A0A2S0NJL6"/>
<dbReference type="Proteomes" id="UP000239250">
    <property type="component" value="Chromosome"/>
</dbReference>
<keyword evidence="1" id="KW-0813">Transport</keyword>
<dbReference type="InterPro" id="IPR051782">
    <property type="entry name" value="ABC_Transporter_VariousFunc"/>
</dbReference>
<dbReference type="InterPro" id="IPR003439">
    <property type="entry name" value="ABC_transporter-like_ATP-bd"/>
</dbReference>
<dbReference type="SMART" id="SM00382">
    <property type="entry name" value="AAA"/>
    <property type="match status" value="1"/>
</dbReference>
<evidence type="ECO:0000259" key="4">
    <source>
        <dbReference type="PROSITE" id="PS50893"/>
    </source>
</evidence>
<accession>A0A2S0NJL6</accession>
<evidence type="ECO:0000313" key="6">
    <source>
        <dbReference type="Proteomes" id="UP000239250"/>
    </source>
</evidence>
<name>A0A2S0NJL6_9MOLU</name>
<gene>
    <name evidence="5" type="ORF">C5T88_01185</name>
</gene>
<sequence length="528" mass="60875">MKHEIDIRKDQNLDKYEIVVENFHKKFKDINIGPFSFKIEKGKVNAILGSSGSGKSVFINSLLGATLSYKGTIYINGKDRKKYNSIEINSKIGFYTQMDFSLYPISAYAFLTNICNVMGINANLANDRIEFWLKKFDLWTSKDKALKDFSWGMKNRMNLIICFIKEPQIMILDEPGSNLDSNWRSKTYDIMNEFNATTNCTIILVVHNINEVYDNIDNFIILEKGQLLFSGTKKELGLYKKIKVFFETNSDLDLVEKTLNEHDILTFEPNSTENSIIVGLKKNQSFDDLSILNSVNIKVKTVISQQINIDEIKKTLKDKERPHIPKYLPLSNLNVGANVKNNKAIKAANDDKYLSSQKETEMQHFEEIEYDKLLTQIFDEENDLETLIQLSNSLQNDDMDIEDMDIDTILLQQEEAKSIKKMKTKQKIKDIKEIKTKNKTESKAMNKKTTPKDNDVVEVAKKAKTSKTTDIQKTLTVPNIQQEQKDNKVAKINKIKTEQINNNDESQIIQNRIEEMKNRLNKTLPKSK</sequence>
<dbReference type="Gene3D" id="3.40.50.300">
    <property type="entry name" value="P-loop containing nucleotide triphosphate hydrolases"/>
    <property type="match status" value="1"/>
</dbReference>
<feature type="domain" description="ABC transporter" evidence="4">
    <location>
        <begin position="8"/>
        <end position="249"/>
    </location>
</feature>
<keyword evidence="2" id="KW-0547">Nucleotide-binding</keyword>
<dbReference type="EMBL" id="CP027019">
    <property type="protein sequence ID" value="AVP49197.1"/>
    <property type="molecule type" value="Genomic_DNA"/>
</dbReference>
<dbReference type="GO" id="GO:0016887">
    <property type="term" value="F:ATP hydrolysis activity"/>
    <property type="evidence" value="ECO:0007669"/>
    <property type="project" value="InterPro"/>
</dbReference>
<dbReference type="InterPro" id="IPR027417">
    <property type="entry name" value="P-loop_NTPase"/>
</dbReference>
<evidence type="ECO:0000256" key="1">
    <source>
        <dbReference type="ARBA" id="ARBA00022448"/>
    </source>
</evidence>
<evidence type="ECO:0000256" key="3">
    <source>
        <dbReference type="ARBA" id="ARBA00022840"/>
    </source>
</evidence>
<protein>
    <submittedName>
        <fullName evidence="5">ABC transporter ATP-binding protein</fullName>
    </submittedName>
</protein>
<dbReference type="InterPro" id="IPR003593">
    <property type="entry name" value="AAA+_ATPase"/>
</dbReference>
<proteinExistence type="predicted"/>